<dbReference type="AlphaFoldDB" id="A0A1E1IR48"/>
<reference evidence="1" key="1">
    <citation type="submission" date="2012-08" db="EMBL/GenBank/DDBJ databases">
        <title>Comparative genomics of metastatic and non-metastatic Leishmania guyanensis provides insights into polygenic factors involved in Leishmania RNA virus infection.</title>
        <authorList>
            <person name="Smith D."/>
            <person name="Hertz-Fowler C."/>
            <person name="Martin R."/>
            <person name="Dickens N."/>
            <person name="Fasel N."/>
            <person name="Falquet L."/>
            <person name="Beverley S."/>
            <person name="Zangger H."/>
            <person name="Calderon-Copete S."/>
            <person name="Mottram J."/>
            <person name="Xenarios I."/>
        </authorList>
    </citation>
    <scope>NUCLEOTIDE SEQUENCE</scope>
    <source>
        <strain evidence="1">MHOM/BR/75/M4147/SSU:IR2SAT-LUC</strain>
    </source>
</reference>
<evidence type="ECO:0000313" key="1">
    <source>
        <dbReference type="EMBL" id="CCM12718.1"/>
    </source>
</evidence>
<organism evidence="1">
    <name type="scientific">Leishmania guyanensis</name>
    <dbReference type="NCBI Taxonomy" id="5670"/>
    <lineage>
        <taxon>Eukaryota</taxon>
        <taxon>Discoba</taxon>
        <taxon>Euglenozoa</taxon>
        <taxon>Kinetoplastea</taxon>
        <taxon>Metakinetoplastina</taxon>
        <taxon>Trypanosomatida</taxon>
        <taxon>Trypanosomatidae</taxon>
        <taxon>Leishmaniinae</taxon>
        <taxon>Leishmania</taxon>
        <taxon>Leishmania guyanensis species complex</taxon>
    </lineage>
</organism>
<protein>
    <submittedName>
        <fullName evidence="1">Uncharacterized protein</fullName>
    </submittedName>
</protein>
<gene>
    <name evidence="1" type="primary">LgM4147LRVhigh.04.00140.00280</name>
    <name evidence="1" type="ORF">BN36_0402360</name>
</gene>
<dbReference type="EMBL" id="CALQ01000091">
    <property type="protein sequence ID" value="CCM12718.1"/>
    <property type="molecule type" value="Genomic_DNA"/>
</dbReference>
<proteinExistence type="predicted"/>
<name>A0A1E1IR48_LEIGU</name>
<sequence>MNSSALVSTRAVWALEGVRSLTVAATSVRHLRVRCPPWSNILCQYNVCVGLTRGSSSTVPTVAAGSMSAKGALCTAYRHQATDQFHRFLHHPHVVQPDGVDGLPRVKGDQQQWLNTEQWHGYSETYLKRHMQYPATVELSNPAVNARHDLLYECLGLVYELYGGLAEDLQELHDDPLHPQFHRRISRIKCDRERIAAELDKRYAELHPTVKTVYDAFLVRRYYHLADWIVHVERKRERLINDLSPDLMEKIMRMRGLAEQYLRHLRVLERALYDDPIMGLLEGDRDTNALDQYTPGELGILRQKAAYFRKMRHFGANQLDADTHTH</sequence>
<accession>A0A1E1IR48</accession>